<evidence type="ECO:0000313" key="1">
    <source>
        <dbReference type="EMBL" id="MFC6954857.1"/>
    </source>
</evidence>
<dbReference type="AlphaFoldDB" id="A0ABD5VNS1"/>
<sequence length="145" mass="16333">MTGDADPDDLERFVSAQEQVIGSVKRELRGGRKRSHWMWFVFPQIAGLGRSEMAQRYAIDSLEEAKAYLAHPVLGPRLRDCTELVLDIEDKTANEVFGSPDDLKFRSSMTLFEIAADDGALFADALEKYYDGDRDAKTLELVDDN</sequence>
<gene>
    <name evidence="1" type="ORF">ACFQGB_18470</name>
</gene>
<dbReference type="PIRSF" id="PIRSF008546">
    <property type="entry name" value="UCP008546"/>
    <property type="match status" value="1"/>
</dbReference>
<dbReference type="InterPro" id="IPR036287">
    <property type="entry name" value="Rv1873-like_sf"/>
</dbReference>
<accession>A0ABD5VNS1</accession>
<keyword evidence="2" id="KW-1185">Reference proteome</keyword>
<evidence type="ECO:0000313" key="2">
    <source>
        <dbReference type="Proteomes" id="UP001596395"/>
    </source>
</evidence>
<dbReference type="Gene3D" id="1.25.40.380">
    <property type="entry name" value="Protein of unknown function DUF1810"/>
    <property type="match status" value="1"/>
</dbReference>
<reference evidence="1 2" key="1">
    <citation type="journal article" date="2019" name="Int. J. Syst. Evol. Microbiol.">
        <title>The Global Catalogue of Microorganisms (GCM) 10K type strain sequencing project: providing services to taxonomists for standard genome sequencing and annotation.</title>
        <authorList>
            <consortium name="The Broad Institute Genomics Platform"/>
            <consortium name="The Broad Institute Genome Sequencing Center for Infectious Disease"/>
            <person name="Wu L."/>
            <person name="Ma J."/>
        </authorList>
    </citation>
    <scope>NUCLEOTIDE SEQUENCE [LARGE SCALE GENOMIC DNA]</scope>
    <source>
        <strain evidence="1 2">GX26</strain>
    </source>
</reference>
<dbReference type="Pfam" id="PF08837">
    <property type="entry name" value="DUF1810"/>
    <property type="match status" value="1"/>
</dbReference>
<dbReference type="RefSeq" id="WP_336351800.1">
    <property type="nucleotide sequence ID" value="NZ_JAZAQL010000004.1"/>
</dbReference>
<organism evidence="1 2">
    <name type="scientific">Halorubellus litoreus</name>
    <dbReference type="NCBI Taxonomy" id="755308"/>
    <lineage>
        <taxon>Archaea</taxon>
        <taxon>Methanobacteriati</taxon>
        <taxon>Methanobacteriota</taxon>
        <taxon>Stenosarchaea group</taxon>
        <taxon>Halobacteria</taxon>
        <taxon>Halobacteriales</taxon>
        <taxon>Halorubellaceae</taxon>
        <taxon>Halorubellus</taxon>
    </lineage>
</organism>
<proteinExistence type="predicted"/>
<dbReference type="Proteomes" id="UP001596395">
    <property type="component" value="Unassembled WGS sequence"/>
</dbReference>
<dbReference type="EMBL" id="JBHSXN010000004">
    <property type="protein sequence ID" value="MFC6954857.1"/>
    <property type="molecule type" value="Genomic_DNA"/>
</dbReference>
<dbReference type="SUPFAM" id="SSF140736">
    <property type="entry name" value="Rv1873-like"/>
    <property type="match status" value="1"/>
</dbReference>
<dbReference type="InterPro" id="IPR014937">
    <property type="entry name" value="DUF1810"/>
</dbReference>
<name>A0ABD5VNS1_9EURY</name>
<comment type="caution">
    <text evidence="1">The sequence shown here is derived from an EMBL/GenBank/DDBJ whole genome shotgun (WGS) entry which is preliminary data.</text>
</comment>
<protein>
    <submittedName>
        <fullName evidence="1">DUF1810 domain-containing protein</fullName>
    </submittedName>
</protein>